<gene>
    <name evidence="2" type="ORF">K7G82_24885</name>
</gene>
<dbReference type="RefSeq" id="WP_222992661.1">
    <property type="nucleotide sequence ID" value="NZ_JAINVV010000012.1"/>
</dbReference>
<dbReference type="EMBL" id="JAINVV010000012">
    <property type="protein sequence ID" value="MBY8825561.1"/>
    <property type="molecule type" value="Genomic_DNA"/>
</dbReference>
<accession>A0ABS7PW97</accession>
<feature type="compositionally biased region" description="Polar residues" evidence="1">
    <location>
        <begin position="278"/>
        <end position="307"/>
    </location>
</feature>
<comment type="caution">
    <text evidence="2">The sequence shown here is derived from an EMBL/GenBank/DDBJ whole genome shotgun (WGS) entry which is preliminary data.</text>
</comment>
<evidence type="ECO:0008006" key="4">
    <source>
        <dbReference type="Google" id="ProtNLM"/>
    </source>
</evidence>
<evidence type="ECO:0000256" key="1">
    <source>
        <dbReference type="SAM" id="MobiDB-lite"/>
    </source>
</evidence>
<proteinExistence type="predicted"/>
<feature type="region of interest" description="Disordered" evidence="1">
    <location>
        <begin position="90"/>
        <end position="112"/>
    </location>
</feature>
<sequence length="407" mass="42349">MTLQIAYSALPFLPAGPPALAQAPLSPEADTGFAQLLAARSVAPATSETPGALSPAEAAMGKLVAASLSAPKEMLKNDQHARGEFRDVDAPALSPTLPAPIQPDASQPEPATISTVEHRTLPPDRSENLAVRADLPIRESISPDEHIVHQQPANDKPLASPSPASALGLAGSVERTISNADMRKSADREAAPLAIAFVAAGIFELPAPDVDGLVTLSPLEPLHLPRGLDRAPSIQLSGRSAHQISHPLSPVVGGEMPTALLAPPRSFTRHMPVIAAGTASSKAPSSTADDAASVQSPPIDQWLTSVSGEPGASEPALAEPLNAEPRRNVGAHSQRSEFVASLLPVCVTLHAMGESVKLTVRMAANQSSDDPAEFERMAAKLLSSEGFDLRTVIMNGNQAHTARGNQR</sequence>
<keyword evidence="3" id="KW-1185">Reference proteome</keyword>
<feature type="region of interest" description="Disordered" evidence="1">
    <location>
        <begin position="140"/>
        <end position="166"/>
    </location>
</feature>
<evidence type="ECO:0000313" key="2">
    <source>
        <dbReference type="EMBL" id="MBY8825561.1"/>
    </source>
</evidence>
<reference evidence="2 3" key="1">
    <citation type="submission" date="2021-08" db="EMBL/GenBank/DDBJ databases">
        <authorList>
            <person name="Tuo L."/>
        </authorList>
    </citation>
    <scope>NUCLEOTIDE SEQUENCE [LARGE SCALE GENOMIC DNA]</scope>
    <source>
        <strain evidence="2 3">JCM 31229</strain>
    </source>
</reference>
<name>A0ABS7PW97_9SPHN</name>
<dbReference type="Proteomes" id="UP000706039">
    <property type="component" value="Unassembled WGS sequence"/>
</dbReference>
<protein>
    <recommendedName>
        <fullName evidence="4">Flagellar hook-length control protein FliK</fullName>
    </recommendedName>
</protein>
<evidence type="ECO:0000313" key="3">
    <source>
        <dbReference type="Proteomes" id="UP000706039"/>
    </source>
</evidence>
<organism evidence="2 3">
    <name type="scientific">Sphingomonas colocasiae</name>
    <dbReference type="NCBI Taxonomy" id="1848973"/>
    <lineage>
        <taxon>Bacteria</taxon>
        <taxon>Pseudomonadati</taxon>
        <taxon>Pseudomonadota</taxon>
        <taxon>Alphaproteobacteria</taxon>
        <taxon>Sphingomonadales</taxon>
        <taxon>Sphingomonadaceae</taxon>
        <taxon>Sphingomonas</taxon>
    </lineage>
</organism>
<feature type="compositionally biased region" description="Low complexity" evidence="1">
    <location>
        <begin position="157"/>
        <end position="166"/>
    </location>
</feature>
<feature type="region of interest" description="Disordered" evidence="1">
    <location>
        <begin position="278"/>
        <end position="321"/>
    </location>
</feature>